<evidence type="ECO:0000313" key="2">
    <source>
        <dbReference type="Proteomes" id="UP000234345"/>
    </source>
</evidence>
<evidence type="ECO:0000313" key="1">
    <source>
        <dbReference type="EMBL" id="SOO23975.1"/>
    </source>
</evidence>
<comment type="caution">
    <text evidence="1">The sequence shown here is derived from an EMBL/GenBank/DDBJ whole genome shotgun (WGS) entry which is preliminary data.</text>
</comment>
<sequence length="70" mass="6826">MVQLAIDAQNTVWASAPGTDEGATLGKGSSEKVGFYGATPIAQPTITAANSAAGTAGAVLVALGLARQIP</sequence>
<organism evidence="1 2">
    <name type="scientific">Xanthomonas campestris pv. phaseoli</name>
    <dbReference type="NCBI Taxonomy" id="317013"/>
    <lineage>
        <taxon>Bacteria</taxon>
        <taxon>Pseudomonadati</taxon>
        <taxon>Pseudomonadota</taxon>
        <taxon>Gammaproteobacteria</taxon>
        <taxon>Lysobacterales</taxon>
        <taxon>Lysobacteraceae</taxon>
        <taxon>Xanthomonas</taxon>
    </lineage>
</organism>
<dbReference type="EMBL" id="OCZC01000058">
    <property type="protein sequence ID" value="SOO23975.1"/>
    <property type="molecule type" value="Genomic_DNA"/>
</dbReference>
<gene>
    <name evidence="1" type="ORF">XFF6991_310145</name>
</gene>
<name>A0A7Z7IYI4_XANCH</name>
<protein>
    <submittedName>
        <fullName evidence="1">Uncharacterized protein</fullName>
    </submittedName>
</protein>
<dbReference type="RefSeq" id="WP_099801843.1">
    <property type="nucleotide sequence ID" value="NZ_OCZC01000058.1"/>
</dbReference>
<accession>A0A7Z7IYI4</accession>
<reference evidence="1 2" key="1">
    <citation type="submission" date="2017-10" db="EMBL/GenBank/DDBJ databases">
        <authorList>
            <person name="Regsiter A."/>
            <person name="William W."/>
        </authorList>
    </citation>
    <scope>NUCLEOTIDE SEQUENCE [LARGE SCALE GENOMIC DNA]</scope>
    <source>
        <strain evidence="1 2">CFBP6991</strain>
    </source>
</reference>
<proteinExistence type="predicted"/>
<dbReference type="AlphaFoldDB" id="A0A7Z7IYI4"/>
<dbReference type="Proteomes" id="UP000234345">
    <property type="component" value="Unassembled WGS sequence"/>
</dbReference>